<dbReference type="AlphaFoldDB" id="A5DTD2"/>
<evidence type="ECO:0000313" key="2">
    <source>
        <dbReference type="Proteomes" id="UP000001996"/>
    </source>
</evidence>
<dbReference type="EMBL" id="CH981524">
    <property type="protein sequence ID" value="EDK42440.1"/>
    <property type="molecule type" value="Genomic_DNA"/>
</dbReference>
<evidence type="ECO:0000313" key="1">
    <source>
        <dbReference type="EMBL" id="EDK42440.1"/>
    </source>
</evidence>
<dbReference type="InParanoid" id="A5DTD2"/>
<protein>
    <recommendedName>
        <fullName evidence="3">37S ribosomal protein S35, mitochondrial</fullName>
    </recommendedName>
</protein>
<dbReference type="Pfam" id="PF12298">
    <property type="entry name" value="Bot1p"/>
    <property type="match status" value="1"/>
</dbReference>
<keyword evidence="2" id="KW-1185">Reference proteome</keyword>
<sequence>MAMTSNVLSAVRSFSTSTRLCRISRRELMDKEKLKKELKQFLGPRNIKGEYHRNKYFYVPQNHTPNYIETDGMPVVNGDQVASIVPRRSRFKTPTYIPRDPSVHPFPHNTHTRTAHIIPQDLKDRIVDDATVKGYHPQEIAHKYGINLQRIEAIIKLHSIEQNYEAPVCINSQGIINELMNLVLFEKLIK</sequence>
<dbReference type="Proteomes" id="UP000001996">
    <property type="component" value="Unassembled WGS sequence"/>
</dbReference>
<organism evidence="1 2">
    <name type="scientific">Lodderomyces elongisporus (strain ATCC 11503 / CBS 2605 / JCM 1781 / NBRC 1676 / NRRL YB-4239)</name>
    <name type="common">Yeast</name>
    <name type="synonym">Saccharomyces elongisporus</name>
    <dbReference type="NCBI Taxonomy" id="379508"/>
    <lineage>
        <taxon>Eukaryota</taxon>
        <taxon>Fungi</taxon>
        <taxon>Dikarya</taxon>
        <taxon>Ascomycota</taxon>
        <taxon>Saccharomycotina</taxon>
        <taxon>Pichiomycetes</taxon>
        <taxon>Debaryomycetaceae</taxon>
        <taxon>Candida/Lodderomyces clade</taxon>
        <taxon>Lodderomyces</taxon>
    </lineage>
</organism>
<reference evidence="1 2" key="1">
    <citation type="journal article" date="2009" name="Nature">
        <title>Evolution of pathogenicity and sexual reproduction in eight Candida genomes.</title>
        <authorList>
            <person name="Butler G."/>
            <person name="Rasmussen M.D."/>
            <person name="Lin M.F."/>
            <person name="Santos M.A."/>
            <person name="Sakthikumar S."/>
            <person name="Munro C.A."/>
            <person name="Rheinbay E."/>
            <person name="Grabherr M."/>
            <person name="Forche A."/>
            <person name="Reedy J.L."/>
            <person name="Agrafioti I."/>
            <person name="Arnaud M.B."/>
            <person name="Bates S."/>
            <person name="Brown A.J."/>
            <person name="Brunke S."/>
            <person name="Costanzo M.C."/>
            <person name="Fitzpatrick D.A."/>
            <person name="de Groot P.W."/>
            <person name="Harris D."/>
            <person name="Hoyer L.L."/>
            <person name="Hube B."/>
            <person name="Klis F.M."/>
            <person name="Kodira C."/>
            <person name="Lennard N."/>
            <person name="Logue M.E."/>
            <person name="Martin R."/>
            <person name="Neiman A.M."/>
            <person name="Nikolaou E."/>
            <person name="Quail M.A."/>
            <person name="Quinn J."/>
            <person name="Santos M.C."/>
            <person name="Schmitzberger F.F."/>
            <person name="Sherlock G."/>
            <person name="Shah P."/>
            <person name="Silverstein K.A."/>
            <person name="Skrzypek M.S."/>
            <person name="Soll D."/>
            <person name="Staggs R."/>
            <person name="Stansfield I."/>
            <person name="Stumpf M.P."/>
            <person name="Sudbery P.E."/>
            <person name="Srikantha T."/>
            <person name="Zeng Q."/>
            <person name="Berman J."/>
            <person name="Berriman M."/>
            <person name="Heitman J."/>
            <person name="Gow N.A."/>
            <person name="Lorenz M.C."/>
            <person name="Birren B.W."/>
            <person name="Kellis M."/>
            <person name="Cuomo C.A."/>
        </authorList>
    </citation>
    <scope>NUCLEOTIDE SEQUENCE [LARGE SCALE GENOMIC DNA]</scope>
    <source>
        <strain evidence="2">ATCC 11503 / BCRC 21390 / CBS 2605 / JCM 1781 / NBRC 1676 / NRRL YB-4239</strain>
    </source>
</reference>
<gene>
    <name evidence="1" type="ORF">LELG_00618</name>
</gene>
<dbReference type="GO" id="GO:0032543">
    <property type="term" value="P:mitochondrial translation"/>
    <property type="evidence" value="ECO:0007669"/>
    <property type="project" value="TreeGrafter"/>
</dbReference>
<dbReference type="STRING" id="379508.A5DTD2"/>
<dbReference type="HOGENOM" id="CLU_124562_0_0_1"/>
<dbReference type="InterPro" id="IPR021036">
    <property type="entry name" value="Ribosomal_mS45"/>
</dbReference>
<dbReference type="OMA" id="QRHLKAW"/>
<dbReference type="GO" id="GO:0005763">
    <property type="term" value="C:mitochondrial small ribosomal subunit"/>
    <property type="evidence" value="ECO:0007669"/>
    <property type="project" value="TreeGrafter"/>
</dbReference>
<accession>A5DTD2</accession>
<name>A5DTD2_LODEL</name>
<dbReference type="OrthoDB" id="10052321at2759"/>
<evidence type="ECO:0008006" key="3">
    <source>
        <dbReference type="Google" id="ProtNLM"/>
    </source>
</evidence>
<dbReference type="PANTHER" id="PTHR28158:SF1">
    <property type="entry name" value="SMALL RIBOSOMAL SUBUNIT PROTEIN MS45"/>
    <property type="match status" value="1"/>
</dbReference>
<dbReference type="VEuPathDB" id="FungiDB:LELG_00618"/>
<dbReference type="GO" id="GO:0003735">
    <property type="term" value="F:structural constituent of ribosome"/>
    <property type="evidence" value="ECO:0007669"/>
    <property type="project" value="TreeGrafter"/>
</dbReference>
<proteinExistence type="predicted"/>
<dbReference type="eggNOG" id="ENOG502QVMS">
    <property type="taxonomic scope" value="Eukaryota"/>
</dbReference>
<dbReference type="PANTHER" id="PTHR28158">
    <property type="entry name" value="37S RIBOSOMAL PROTEIN S35, MITOCHONDRIAL"/>
    <property type="match status" value="1"/>
</dbReference>